<organism evidence="1 2">
    <name type="scientific">Talaromyces pinophilus</name>
    <name type="common">Penicillium pinophilum</name>
    <dbReference type="NCBI Taxonomy" id="128442"/>
    <lineage>
        <taxon>Eukaryota</taxon>
        <taxon>Fungi</taxon>
        <taxon>Dikarya</taxon>
        <taxon>Ascomycota</taxon>
        <taxon>Pezizomycotina</taxon>
        <taxon>Eurotiomycetes</taxon>
        <taxon>Eurotiomycetidae</taxon>
        <taxon>Eurotiales</taxon>
        <taxon>Trichocomaceae</taxon>
        <taxon>Talaromyces</taxon>
        <taxon>Talaromyces sect. Talaromyces</taxon>
    </lineage>
</organism>
<comment type="caution">
    <text evidence="1">The sequence shown here is derived from an EMBL/GenBank/DDBJ whole genome shotgun (WGS) entry which is preliminary data.</text>
</comment>
<proteinExistence type="predicted"/>
<sequence>MGWFSVRLFPDDSEQANTYQQYQNTEHEASLTHELIAGAASYEAAKAYEEHCERNELNANLCNQLTTGQPESHEKAKEIMAAFAGAFIDREVETRGLDFIDREKAKYQARQHIDSVDAGDVGY</sequence>
<name>A0A6V8HQR3_TALPI</name>
<accession>A0A6V8HQR3</accession>
<dbReference type="EMBL" id="DF933856">
    <property type="protein sequence ID" value="GAM43642.1"/>
    <property type="molecule type" value="Genomic_DNA"/>
</dbReference>
<evidence type="ECO:0000313" key="1">
    <source>
        <dbReference type="EMBL" id="GAM43642.1"/>
    </source>
</evidence>
<keyword evidence="2" id="KW-1185">Reference proteome</keyword>
<dbReference type="Pfam" id="PF12585">
    <property type="entry name" value="DUF3759"/>
    <property type="match status" value="1"/>
</dbReference>
<dbReference type="Proteomes" id="UP000053095">
    <property type="component" value="Unassembled WGS sequence"/>
</dbReference>
<gene>
    <name evidence="1" type="ORF">TCE0_060r18613</name>
</gene>
<dbReference type="InterPro" id="IPR022234">
    <property type="entry name" value="DUF3759"/>
</dbReference>
<protein>
    <recommendedName>
        <fullName evidence="3">CipC protein</fullName>
    </recommendedName>
</protein>
<reference evidence="2" key="1">
    <citation type="journal article" date="2015" name="Genome Announc.">
        <title>Draft genome sequence of Talaromyces cellulolyticus strain Y-94, a source of lignocellulosic biomass-degrading enzymes.</title>
        <authorList>
            <person name="Fujii T."/>
            <person name="Koike H."/>
            <person name="Sawayama S."/>
            <person name="Yano S."/>
            <person name="Inoue H."/>
        </authorList>
    </citation>
    <scope>NUCLEOTIDE SEQUENCE [LARGE SCALE GENOMIC DNA]</scope>
    <source>
        <strain evidence="2">Y-94</strain>
    </source>
</reference>
<evidence type="ECO:0008006" key="3">
    <source>
        <dbReference type="Google" id="ProtNLM"/>
    </source>
</evidence>
<dbReference type="AlphaFoldDB" id="A0A6V8HQR3"/>
<dbReference type="PANTHER" id="PTHR37450">
    <property type="entry name" value="CIPC PROTEIN"/>
    <property type="match status" value="1"/>
</dbReference>
<dbReference type="PANTHER" id="PTHR37450:SF1">
    <property type="entry name" value="CIPC PROTEIN"/>
    <property type="match status" value="1"/>
</dbReference>
<evidence type="ECO:0000313" key="2">
    <source>
        <dbReference type="Proteomes" id="UP000053095"/>
    </source>
</evidence>